<comment type="subunit">
    <text evidence="4">Acetyl-CoA carboxylase is a heterohexamer composed of biotin carboxyl carrier protein (AccB), biotin carboxylase (AccC) and two subunits each of ACCase subunit alpha (AccA) and ACCase subunit beta (AccD).</text>
</comment>
<protein>
    <recommendedName>
        <fullName evidence="4">Acetyl-coenzyme A carboxylase carboxyl transferase subunit beta</fullName>
        <shortName evidence="4">ACCase subunit beta</shortName>
        <shortName evidence="4">Acetyl-CoA carboxylase carboxyltransferase subunit beta</shortName>
        <ecNumber evidence="4">2.1.3.15</ecNumber>
    </recommendedName>
</protein>
<keyword evidence="4" id="KW-0963">Cytoplasm</keyword>
<gene>
    <name evidence="5" type="primary">accD_1</name>
    <name evidence="4" type="synonym">accD</name>
    <name evidence="5" type="ORF">CROST_029140</name>
</gene>
<dbReference type="KEGG" id="crw:CROST_029140"/>
<dbReference type="PANTHER" id="PTHR42995">
    <property type="entry name" value="ACETYL-COENZYME A CARBOXYLASE CARBOXYL TRANSFERASE SUBUNIT BETA, CHLOROPLASTIC"/>
    <property type="match status" value="1"/>
</dbReference>
<feature type="binding site" evidence="4">
    <location>
        <position position="24"/>
    </location>
    <ligand>
        <name>Zn(2+)</name>
        <dbReference type="ChEBI" id="CHEBI:29105"/>
    </ligand>
</feature>
<comment type="catalytic activity">
    <reaction evidence="4">
        <text>N(6)-carboxybiotinyl-L-lysyl-[protein] + acetyl-CoA = N(6)-biotinyl-L-lysyl-[protein] + malonyl-CoA</text>
        <dbReference type="Rhea" id="RHEA:54728"/>
        <dbReference type="Rhea" id="RHEA-COMP:10505"/>
        <dbReference type="Rhea" id="RHEA-COMP:10506"/>
        <dbReference type="ChEBI" id="CHEBI:57288"/>
        <dbReference type="ChEBI" id="CHEBI:57384"/>
        <dbReference type="ChEBI" id="CHEBI:83144"/>
        <dbReference type="ChEBI" id="CHEBI:83145"/>
        <dbReference type="EC" id="2.1.3.15"/>
    </reaction>
</comment>
<keyword evidence="4" id="KW-0862">Zinc</keyword>
<dbReference type="AlphaFoldDB" id="A0A1S8L776"/>
<dbReference type="InterPro" id="IPR000438">
    <property type="entry name" value="Acetyl_CoA_COase_Trfase_b_su"/>
</dbReference>
<dbReference type="EC" id="2.1.3.15" evidence="4"/>
<dbReference type="HAMAP" id="MF_01395">
    <property type="entry name" value="AcetylCoA_CT_beta"/>
    <property type="match status" value="1"/>
</dbReference>
<comment type="function">
    <text evidence="4">Component of the acetyl coenzyme A carboxylase (ACC) complex. Biotin carboxylase (BC) catalyzes the carboxylation of biotin on its carrier protein (BCCP) and then the CO(2) group is transferred by the transcarboxylase to acetyl-CoA to form malonyl-CoA.</text>
</comment>
<dbReference type="STRING" id="84029.CROST_19060"/>
<comment type="similarity">
    <text evidence="4">Belongs to the AccD/PCCB family.</text>
</comment>
<dbReference type="PROSITE" id="PS50980">
    <property type="entry name" value="COA_CT_NTER"/>
    <property type="match status" value="1"/>
</dbReference>
<dbReference type="GO" id="GO:0006633">
    <property type="term" value="P:fatty acid biosynthetic process"/>
    <property type="evidence" value="ECO:0007669"/>
    <property type="project" value="UniProtKB-KW"/>
</dbReference>
<keyword evidence="2 4" id="KW-0808">Transferase</keyword>
<evidence type="ECO:0000256" key="2">
    <source>
        <dbReference type="ARBA" id="ARBA00022679"/>
    </source>
</evidence>
<dbReference type="Gene3D" id="3.90.226.10">
    <property type="entry name" value="2-enoyl-CoA Hydratase, Chain A, domain 1"/>
    <property type="match status" value="1"/>
</dbReference>
<keyword evidence="4" id="KW-0275">Fatty acid biosynthesis</keyword>
<keyword evidence="4" id="KW-0276">Fatty acid metabolism</keyword>
<name>A0A1S8L776_9CLOT</name>
<dbReference type="GO" id="GO:0003989">
    <property type="term" value="F:acetyl-CoA carboxylase activity"/>
    <property type="evidence" value="ECO:0007669"/>
    <property type="project" value="InterPro"/>
</dbReference>
<accession>A0A1S8L776</accession>
<feature type="binding site" evidence="4">
    <location>
        <position position="8"/>
    </location>
    <ligand>
        <name>Zn(2+)</name>
        <dbReference type="ChEBI" id="CHEBI:29105"/>
    </ligand>
</feature>
<dbReference type="GO" id="GO:0008270">
    <property type="term" value="F:zinc ion binding"/>
    <property type="evidence" value="ECO:0007669"/>
    <property type="project" value="UniProtKB-UniRule"/>
</dbReference>
<proteinExistence type="inferred from homology"/>
<keyword evidence="4" id="KW-0067">ATP-binding</keyword>
<evidence type="ECO:0000256" key="3">
    <source>
        <dbReference type="ARBA" id="ARBA00023098"/>
    </source>
</evidence>
<evidence type="ECO:0000313" key="5">
    <source>
        <dbReference type="EMBL" id="URZ12197.1"/>
    </source>
</evidence>
<keyword evidence="3 4" id="KW-0443">Lipid metabolism</keyword>
<feature type="zinc finger region" description="C4-type" evidence="4">
    <location>
        <begin position="5"/>
        <end position="27"/>
    </location>
</feature>
<dbReference type="PANTHER" id="PTHR42995:SF5">
    <property type="entry name" value="ACETYL-COENZYME A CARBOXYLASE CARBOXYL TRANSFERASE SUBUNIT BETA, CHLOROPLASTIC"/>
    <property type="match status" value="1"/>
</dbReference>
<dbReference type="GO" id="GO:0005524">
    <property type="term" value="F:ATP binding"/>
    <property type="evidence" value="ECO:0007669"/>
    <property type="project" value="UniProtKB-KW"/>
</dbReference>
<keyword evidence="4" id="KW-0547">Nucleotide-binding</keyword>
<evidence type="ECO:0000256" key="1">
    <source>
        <dbReference type="ARBA" id="ARBA00022516"/>
    </source>
</evidence>
<keyword evidence="4" id="KW-0863">Zinc-finger</keyword>
<comment type="subcellular location">
    <subcellularLocation>
        <location evidence="4">Cytoplasm</location>
    </subcellularLocation>
</comment>
<dbReference type="InterPro" id="IPR011762">
    <property type="entry name" value="COA_CT_N"/>
</dbReference>
<reference evidence="5 6" key="1">
    <citation type="submission" date="2022-04" db="EMBL/GenBank/DDBJ databases">
        <title>Genome sequence of C. roseum typestrain.</title>
        <authorList>
            <person name="Poehlein A."/>
            <person name="Schoch T."/>
            <person name="Duerre P."/>
            <person name="Daniel R."/>
        </authorList>
    </citation>
    <scope>NUCLEOTIDE SEQUENCE [LARGE SCALE GENOMIC DNA]</scope>
    <source>
        <strain evidence="5 6">DSM 7320</strain>
    </source>
</reference>
<dbReference type="GO" id="GO:0016743">
    <property type="term" value="F:carboxyl- or carbamoyltransferase activity"/>
    <property type="evidence" value="ECO:0007669"/>
    <property type="project" value="UniProtKB-UniRule"/>
</dbReference>
<dbReference type="PRINTS" id="PR01070">
    <property type="entry name" value="ACCCTRFRASEB"/>
</dbReference>
<keyword evidence="4" id="KW-0479">Metal-binding</keyword>
<dbReference type="EMBL" id="CP096983">
    <property type="protein sequence ID" value="URZ12197.1"/>
    <property type="molecule type" value="Genomic_DNA"/>
</dbReference>
<dbReference type="InterPro" id="IPR034733">
    <property type="entry name" value="AcCoA_carboxyl_beta"/>
</dbReference>
<evidence type="ECO:0000313" key="6">
    <source>
        <dbReference type="Proteomes" id="UP000190951"/>
    </source>
</evidence>
<dbReference type="Proteomes" id="UP000190951">
    <property type="component" value="Chromosome"/>
</dbReference>
<dbReference type="SUPFAM" id="SSF52096">
    <property type="entry name" value="ClpP/crotonase"/>
    <property type="match status" value="1"/>
</dbReference>
<dbReference type="GO" id="GO:0009317">
    <property type="term" value="C:acetyl-CoA carboxylase complex"/>
    <property type="evidence" value="ECO:0007669"/>
    <property type="project" value="InterPro"/>
</dbReference>
<dbReference type="InterPro" id="IPR029045">
    <property type="entry name" value="ClpP/crotonase-like_dom_sf"/>
</dbReference>
<dbReference type="Pfam" id="PF01039">
    <property type="entry name" value="Carboxyl_trans"/>
    <property type="match status" value="1"/>
</dbReference>
<feature type="binding site" evidence="4">
    <location>
        <position position="5"/>
    </location>
    <ligand>
        <name>Zn(2+)</name>
        <dbReference type="ChEBI" id="CHEBI:29105"/>
    </ligand>
</feature>
<dbReference type="RefSeq" id="WP_077831983.1">
    <property type="nucleotide sequence ID" value="NZ_CP096983.1"/>
</dbReference>
<keyword evidence="1 4" id="KW-0444">Lipid biosynthesis</keyword>
<feature type="binding site" evidence="4">
    <location>
        <position position="27"/>
    </location>
    <ligand>
        <name>Zn(2+)</name>
        <dbReference type="ChEBI" id="CHEBI:29105"/>
    </ligand>
</feature>
<keyword evidence="6" id="KW-1185">Reference proteome</keyword>
<sequence>MFIKCPKCGFVQEKNKLAKYYYVCSKCNFYQSIDINSRIDMITDKNTFHELDNEFTISDPLNFDGYKEKLHCTIKKTKLNDAVVVGESYINGIKICLGILDSSFMMATIGAVVGEKIARLFDYANEKNLPVIIFCTSGGARLQEGLISFVQFLKVSCALSNFSKNGGLYISVLTNPTFGGVSASFGFSGDIVLAEPNANIGFAGKRVVEQIIKEKIPDNFQTSEYLIDNGFIDAIVPRKTMKSVLTKLLKYHIKQ</sequence>
<organism evidence="5 6">
    <name type="scientific">Clostridium felsineum</name>
    <dbReference type="NCBI Taxonomy" id="36839"/>
    <lineage>
        <taxon>Bacteria</taxon>
        <taxon>Bacillati</taxon>
        <taxon>Bacillota</taxon>
        <taxon>Clostridia</taxon>
        <taxon>Eubacteriales</taxon>
        <taxon>Clostridiaceae</taxon>
        <taxon>Clostridium</taxon>
    </lineage>
</organism>
<comment type="cofactor">
    <cofactor evidence="4">
        <name>Zn(2+)</name>
        <dbReference type="ChEBI" id="CHEBI:29105"/>
    </cofactor>
    <text evidence="4">Binds 1 zinc ion per subunit.</text>
</comment>
<evidence type="ECO:0000256" key="4">
    <source>
        <dbReference type="HAMAP-Rule" id="MF_01395"/>
    </source>
</evidence>
<dbReference type="GO" id="GO:2001295">
    <property type="term" value="P:malonyl-CoA biosynthetic process"/>
    <property type="evidence" value="ECO:0007669"/>
    <property type="project" value="UniProtKB-UniRule"/>
</dbReference>
<comment type="pathway">
    <text evidence="4">Lipid metabolism; malonyl-CoA biosynthesis; malonyl-CoA from acetyl-CoA: step 1/1.</text>
</comment>